<proteinExistence type="predicted"/>
<dbReference type="InterPro" id="IPR003789">
    <property type="entry name" value="Asn/Gln_tRNA_amidoTrase-B-like"/>
</dbReference>
<keyword evidence="2" id="KW-1185">Reference proteome</keyword>
<dbReference type="InterPro" id="IPR042184">
    <property type="entry name" value="YqeY/Aim41_N"/>
</dbReference>
<name>A0A1T4JN45_9HYPH</name>
<dbReference type="STRING" id="225324.SAMN02745126_00228"/>
<dbReference type="OrthoDB" id="9788127at2"/>
<dbReference type="RefSeq" id="WP_085931998.1">
    <property type="nucleotide sequence ID" value="NZ_FUWJ01000001.1"/>
</dbReference>
<dbReference type="GO" id="GO:0016884">
    <property type="term" value="F:carbon-nitrogen ligase activity, with glutamine as amido-N-donor"/>
    <property type="evidence" value="ECO:0007669"/>
    <property type="project" value="InterPro"/>
</dbReference>
<dbReference type="AlphaFoldDB" id="A0A1T4JN45"/>
<evidence type="ECO:0000313" key="1">
    <source>
        <dbReference type="EMBL" id="SJZ31622.1"/>
    </source>
</evidence>
<gene>
    <name evidence="1" type="ORF">SAMN02745126_00228</name>
</gene>
<organism evidence="1 2">
    <name type="scientific">Enhydrobacter aerosaccus</name>
    <dbReference type="NCBI Taxonomy" id="225324"/>
    <lineage>
        <taxon>Bacteria</taxon>
        <taxon>Pseudomonadati</taxon>
        <taxon>Pseudomonadota</taxon>
        <taxon>Alphaproteobacteria</taxon>
        <taxon>Hyphomicrobiales</taxon>
        <taxon>Enhydrobacter</taxon>
    </lineage>
</organism>
<reference evidence="2" key="1">
    <citation type="submission" date="2017-02" db="EMBL/GenBank/DDBJ databases">
        <authorList>
            <person name="Varghese N."/>
            <person name="Submissions S."/>
        </authorList>
    </citation>
    <scope>NUCLEOTIDE SEQUENCE [LARGE SCALE GENOMIC DNA]</scope>
    <source>
        <strain evidence="2">ATCC 27094</strain>
    </source>
</reference>
<dbReference type="EMBL" id="FUWJ01000001">
    <property type="protein sequence ID" value="SJZ31622.1"/>
    <property type="molecule type" value="Genomic_DNA"/>
</dbReference>
<dbReference type="SUPFAM" id="SSF89095">
    <property type="entry name" value="GatB/YqeY motif"/>
    <property type="match status" value="1"/>
</dbReference>
<evidence type="ECO:0008006" key="3">
    <source>
        <dbReference type="Google" id="ProtNLM"/>
    </source>
</evidence>
<protein>
    <recommendedName>
        <fullName evidence="3">GatB/YqeY domain-containing protein</fullName>
    </recommendedName>
</protein>
<dbReference type="Pfam" id="PF09424">
    <property type="entry name" value="YqeY"/>
    <property type="match status" value="1"/>
</dbReference>
<accession>A0A1T4JN45</accession>
<sequence>MLRDKLNEALKDAMRARDMGAVGTIRLILAKLKEVDIASRTEANREGVADDKILSMLQGMIKQRRESITLYEQGNRADLADKEKAEIVVIERFLPQQMDETAVEAAVKEAIAAAGATSIKDMGGVMAALKGKYAGQMDFAKASAVVKKALAG</sequence>
<evidence type="ECO:0000313" key="2">
    <source>
        <dbReference type="Proteomes" id="UP000190092"/>
    </source>
</evidence>
<dbReference type="PANTHER" id="PTHR28055">
    <property type="entry name" value="ALTERED INHERITANCE OF MITOCHONDRIA PROTEIN 41, MITOCHONDRIAL"/>
    <property type="match status" value="1"/>
</dbReference>
<dbReference type="Proteomes" id="UP000190092">
    <property type="component" value="Unassembled WGS sequence"/>
</dbReference>
<dbReference type="InterPro" id="IPR019004">
    <property type="entry name" value="YqeY/Aim41"/>
</dbReference>
<dbReference type="Gene3D" id="1.10.10.410">
    <property type="match status" value="1"/>
</dbReference>
<dbReference type="InterPro" id="IPR023168">
    <property type="entry name" value="GatB_Yqey_C_2"/>
</dbReference>
<dbReference type="PANTHER" id="PTHR28055:SF1">
    <property type="entry name" value="ALTERED INHERITANCE OF MITOCHONDRIA PROTEIN 41, MITOCHONDRIAL"/>
    <property type="match status" value="1"/>
</dbReference>
<dbReference type="Gene3D" id="1.10.1510.10">
    <property type="entry name" value="Uncharacterised protein YqeY/AIM41 PF09424, N-terminal domain"/>
    <property type="match status" value="1"/>
</dbReference>